<dbReference type="RefSeq" id="WP_115170576.1">
    <property type="nucleotide sequence ID" value="NZ_UGYW01000002.1"/>
</dbReference>
<organism evidence="1 2">
    <name type="scientific">Sphingobacterium spiritivorum</name>
    <name type="common">Flavobacterium spiritivorum</name>
    <dbReference type="NCBI Taxonomy" id="258"/>
    <lineage>
        <taxon>Bacteria</taxon>
        <taxon>Pseudomonadati</taxon>
        <taxon>Bacteroidota</taxon>
        <taxon>Sphingobacteriia</taxon>
        <taxon>Sphingobacteriales</taxon>
        <taxon>Sphingobacteriaceae</taxon>
        <taxon>Sphingobacterium</taxon>
    </lineage>
</organism>
<dbReference type="AlphaFoldDB" id="A0A380CGN5"/>
<accession>A0A380CGN5</accession>
<gene>
    <name evidence="1" type="ORF">NCTC11388_02837</name>
</gene>
<dbReference type="Proteomes" id="UP000254893">
    <property type="component" value="Unassembled WGS sequence"/>
</dbReference>
<evidence type="ECO:0000313" key="2">
    <source>
        <dbReference type="Proteomes" id="UP000254893"/>
    </source>
</evidence>
<proteinExistence type="predicted"/>
<reference evidence="1 2" key="1">
    <citation type="submission" date="2018-06" db="EMBL/GenBank/DDBJ databases">
        <authorList>
            <consortium name="Pathogen Informatics"/>
            <person name="Doyle S."/>
        </authorList>
    </citation>
    <scope>NUCLEOTIDE SEQUENCE [LARGE SCALE GENOMIC DNA]</scope>
    <source>
        <strain evidence="1 2">NCTC11388</strain>
    </source>
</reference>
<sequence>MTIKEAFHQFLGFDVDSQAIALALLNAGLDGSAEYNASLKPQVERSTIDVLFQSIAVTSESESQYSTSKDAKLMRERLLYLARKYGRKDIVNAITGTVIVKNISRMR</sequence>
<protein>
    <submittedName>
        <fullName evidence="1">Uncharacterized protein</fullName>
    </submittedName>
</protein>
<dbReference type="EMBL" id="UGYW01000002">
    <property type="protein sequence ID" value="SUJ19144.1"/>
    <property type="molecule type" value="Genomic_DNA"/>
</dbReference>
<dbReference type="InterPro" id="IPR046552">
    <property type="entry name" value="DUF6706"/>
</dbReference>
<evidence type="ECO:0000313" key="1">
    <source>
        <dbReference type="EMBL" id="SUJ19144.1"/>
    </source>
</evidence>
<dbReference type="Pfam" id="PF20449">
    <property type="entry name" value="DUF6706"/>
    <property type="match status" value="1"/>
</dbReference>
<name>A0A380CGN5_SPHSI</name>